<dbReference type="EMBL" id="BK032843">
    <property type="protein sequence ID" value="DAF63745.1"/>
    <property type="molecule type" value="Genomic_DNA"/>
</dbReference>
<accession>A0A8S5TKP6</accession>
<sequence>MNNSNYPLGSDNKEAPWNKNDNEPLDFDVLVTETLSKATTVTTTDYVEGEVAESADHDEEGWFTTYDQDRPDTSNTDWKKAYGNQHMSVSALINVARYYVERDIKDINDKLSYIMAGKERTALEIRLKHAMYLLEECKGWQSDSVEYTEQ</sequence>
<feature type="region of interest" description="Disordered" evidence="1">
    <location>
        <begin position="1"/>
        <end position="23"/>
    </location>
</feature>
<evidence type="ECO:0000256" key="1">
    <source>
        <dbReference type="SAM" id="MobiDB-lite"/>
    </source>
</evidence>
<name>A0A8S5TKP6_9CAUD</name>
<protein>
    <submittedName>
        <fullName evidence="2">Uncharacterized protein</fullName>
    </submittedName>
</protein>
<proteinExistence type="predicted"/>
<organism evidence="2">
    <name type="scientific">Podoviridae sp. ctz6O13</name>
    <dbReference type="NCBI Taxonomy" id="2827757"/>
    <lineage>
        <taxon>Viruses</taxon>
        <taxon>Duplodnaviria</taxon>
        <taxon>Heunggongvirae</taxon>
        <taxon>Uroviricota</taxon>
        <taxon>Caudoviricetes</taxon>
    </lineage>
</organism>
<reference evidence="2" key="1">
    <citation type="journal article" date="2021" name="Proc. Natl. Acad. Sci. U.S.A.">
        <title>A Catalog of Tens of Thousands of Viruses from Human Metagenomes Reveals Hidden Associations with Chronic Diseases.</title>
        <authorList>
            <person name="Tisza M.J."/>
            <person name="Buck C.B."/>
        </authorList>
    </citation>
    <scope>NUCLEOTIDE SEQUENCE</scope>
    <source>
        <strain evidence="2">Ctz6O13</strain>
    </source>
</reference>
<feature type="compositionally biased region" description="Basic and acidic residues" evidence="1">
    <location>
        <begin position="11"/>
        <end position="22"/>
    </location>
</feature>
<evidence type="ECO:0000313" key="2">
    <source>
        <dbReference type="EMBL" id="DAF63745.1"/>
    </source>
</evidence>